<reference evidence="14 15" key="1">
    <citation type="submission" date="2018-08" db="EMBL/GenBank/DDBJ databases">
        <title>Horizontal acquisition of hydrogen conversion ability and other habitat adaptations in Hydrogenovibrio crunogenus strains.</title>
        <authorList>
            <person name="Gonnella G."/>
            <person name="Adam N."/>
            <person name="Perner M."/>
        </authorList>
    </citation>
    <scope>NUCLEOTIDE SEQUENCE [LARGE SCALE GENOMIC DNA]</scope>
    <source>
        <strain evidence="14 15">SP-41</strain>
    </source>
</reference>
<dbReference type="PROSITE" id="PS51257">
    <property type="entry name" value="PROKAR_LIPOPROTEIN"/>
    <property type="match status" value="1"/>
</dbReference>
<dbReference type="Gene3D" id="3.10.520.10">
    <property type="entry name" value="ApbE-like domains"/>
    <property type="match status" value="1"/>
</dbReference>
<dbReference type="PANTHER" id="PTHR30040:SF2">
    <property type="entry name" value="FAD:PROTEIN FMN TRANSFERASE"/>
    <property type="match status" value="1"/>
</dbReference>
<dbReference type="InterPro" id="IPR003374">
    <property type="entry name" value="ApbE-like_sf"/>
</dbReference>
<feature type="binding site" evidence="12">
    <location>
        <position position="302"/>
    </location>
    <ligand>
        <name>Mg(2+)</name>
        <dbReference type="ChEBI" id="CHEBI:18420"/>
    </ligand>
</feature>
<keyword evidence="13" id="KW-0472">Membrane</keyword>
<evidence type="ECO:0000256" key="11">
    <source>
        <dbReference type="PIRNR" id="PIRNR006268"/>
    </source>
</evidence>
<gene>
    <name evidence="14" type="primary">apbE</name>
    <name evidence="14" type="ORF">GHNINEIG_01943</name>
</gene>
<dbReference type="GO" id="GO:0046872">
    <property type="term" value="F:metal ion binding"/>
    <property type="evidence" value="ECO:0007669"/>
    <property type="project" value="UniProtKB-UniRule"/>
</dbReference>
<evidence type="ECO:0000256" key="9">
    <source>
        <dbReference type="ARBA" id="ARBA00031306"/>
    </source>
</evidence>
<dbReference type="GO" id="GO:0005886">
    <property type="term" value="C:plasma membrane"/>
    <property type="evidence" value="ECO:0007669"/>
    <property type="project" value="UniProtKB-SubCell"/>
</dbReference>
<comment type="catalytic activity">
    <reaction evidence="10 11 13">
        <text>L-threonyl-[protein] + FAD = FMN-L-threonyl-[protein] + AMP + H(+)</text>
        <dbReference type="Rhea" id="RHEA:36847"/>
        <dbReference type="Rhea" id="RHEA-COMP:11060"/>
        <dbReference type="Rhea" id="RHEA-COMP:11061"/>
        <dbReference type="ChEBI" id="CHEBI:15378"/>
        <dbReference type="ChEBI" id="CHEBI:30013"/>
        <dbReference type="ChEBI" id="CHEBI:57692"/>
        <dbReference type="ChEBI" id="CHEBI:74257"/>
        <dbReference type="ChEBI" id="CHEBI:456215"/>
        <dbReference type="EC" id="2.7.1.180"/>
    </reaction>
</comment>
<organism evidence="14 15">
    <name type="scientific">Hydrogenovibrio crunogenus</name>
    <dbReference type="NCBI Taxonomy" id="39765"/>
    <lineage>
        <taxon>Bacteria</taxon>
        <taxon>Pseudomonadati</taxon>
        <taxon>Pseudomonadota</taxon>
        <taxon>Gammaproteobacteria</taxon>
        <taxon>Thiotrichales</taxon>
        <taxon>Piscirickettsiaceae</taxon>
        <taxon>Hydrogenovibrio</taxon>
    </lineage>
</organism>
<keyword evidence="13" id="KW-0997">Cell inner membrane</keyword>
<keyword evidence="5 11" id="KW-0808">Transferase</keyword>
<keyword evidence="15" id="KW-1185">Reference proteome</keyword>
<dbReference type="EC" id="2.7.1.180" evidence="2 11"/>
<sequence>MTSFSFRPLPIFKGLSFFLLLLVLSSCSQPSYEKVQQTFYVFGTEVQVEIVDTPKDKAQHAIQTIEARFQKFNRDWHAWEPGGIIAKINTAISQQKPIEVQESIKAFILKSKKLAAESDYLFDPGIGQLVNLWGFHSEDWHGPPPSQKVIQQWLTSRPSIKNIHFKGNRLISDNPNVQLDFGGNAKGLALDIAIHSLKSVGIQNAIVNIGGDMRIIGSKNPNRHQAWRIGIQNPKHPGQILAAIQIQGDESIVTSGSYQRYFEWKGKRYSHIINPNTGYPADHFISVTVIHKDATTADAAATALMIAGPKHWQKIAQQMQITEAFMVDDNQKTYVTPDMAKRMQLINEDSD</sequence>
<accession>A0A4P7P1Z0</accession>
<keyword evidence="6 11" id="KW-0479">Metal-binding</keyword>
<evidence type="ECO:0000256" key="2">
    <source>
        <dbReference type="ARBA" id="ARBA00011955"/>
    </source>
</evidence>
<evidence type="ECO:0000256" key="3">
    <source>
        <dbReference type="ARBA" id="ARBA00016337"/>
    </source>
</evidence>
<keyword evidence="7 11" id="KW-0274">FAD</keyword>
<evidence type="ECO:0000313" key="15">
    <source>
        <dbReference type="Proteomes" id="UP000296201"/>
    </source>
</evidence>
<proteinExistence type="inferred from homology"/>
<comment type="similarity">
    <text evidence="1 11 13">Belongs to the ApbE family.</text>
</comment>
<evidence type="ECO:0000256" key="10">
    <source>
        <dbReference type="ARBA" id="ARBA00048540"/>
    </source>
</evidence>
<dbReference type="PANTHER" id="PTHR30040">
    <property type="entry name" value="THIAMINE BIOSYNTHESIS LIPOPROTEIN APBE"/>
    <property type="match status" value="1"/>
</dbReference>
<evidence type="ECO:0000256" key="1">
    <source>
        <dbReference type="ARBA" id="ARBA00008282"/>
    </source>
</evidence>
<dbReference type="AlphaFoldDB" id="A0A4P7P1Z0"/>
<comment type="cofactor">
    <cofactor evidence="12">
        <name>Mg(2+)</name>
        <dbReference type="ChEBI" id="CHEBI:18420"/>
    </cofactor>
    <cofactor evidence="12">
        <name>Mn(2+)</name>
        <dbReference type="ChEBI" id="CHEBI:29035"/>
    </cofactor>
    <text evidence="12">Magnesium. Can also use manganese.</text>
</comment>
<feature type="binding site" evidence="12">
    <location>
        <position position="183"/>
    </location>
    <ligand>
        <name>Mg(2+)</name>
        <dbReference type="ChEBI" id="CHEBI:18420"/>
    </ligand>
</feature>
<evidence type="ECO:0000256" key="5">
    <source>
        <dbReference type="ARBA" id="ARBA00022679"/>
    </source>
</evidence>
<keyword evidence="8 11" id="KW-0460">Magnesium</keyword>
<dbReference type="EMBL" id="CP032096">
    <property type="protein sequence ID" value="QBZ83875.1"/>
    <property type="molecule type" value="Genomic_DNA"/>
</dbReference>
<dbReference type="Pfam" id="PF02424">
    <property type="entry name" value="ApbE"/>
    <property type="match status" value="1"/>
</dbReference>
<feature type="binding site" evidence="12">
    <location>
        <position position="298"/>
    </location>
    <ligand>
        <name>Mg(2+)</name>
        <dbReference type="ChEBI" id="CHEBI:18420"/>
    </ligand>
</feature>
<evidence type="ECO:0000313" key="14">
    <source>
        <dbReference type="EMBL" id="QBZ83875.1"/>
    </source>
</evidence>
<keyword evidence="13" id="KW-0449">Lipoprotein</keyword>
<keyword evidence="4 11" id="KW-0285">Flavoprotein</keyword>
<comment type="function">
    <text evidence="13">Flavin transferase that catalyzes the transfer of the FMN moiety of FAD and its covalent binding to the hydroxyl group of a threonine residue in a target flavoprotein.</text>
</comment>
<dbReference type="PIRSF" id="PIRSF006268">
    <property type="entry name" value="ApbE"/>
    <property type="match status" value="1"/>
</dbReference>
<evidence type="ECO:0000256" key="8">
    <source>
        <dbReference type="ARBA" id="ARBA00022842"/>
    </source>
</evidence>
<comment type="subcellular location">
    <subcellularLocation>
        <location evidence="13">Cell inner membrane</location>
        <topology evidence="13">Lipid-anchor</topology>
        <orientation evidence="13">Periplasmic side</orientation>
    </subcellularLocation>
</comment>
<protein>
    <recommendedName>
        <fullName evidence="3 11">FAD:protein FMN transferase</fullName>
        <ecNumber evidence="2 11">2.7.1.180</ecNumber>
    </recommendedName>
    <alternativeName>
        <fullName evidence="9 11">Flavin transferase</fullName>
    </alternativeName>
</protein>
<keyword evidence="13" id="KW-1003">Cell membrane</keyword>
<evidence type="ECO:0000256" key="13">
    <source>
        <dbReference type="RuleBase" id="RU363002"/>
    </source>
</evidence>
<dbReference type="GO" id="GO:0016740">
    <property type="term" value="F:transferase activity"/>
    <property type="evidence" value="ECO:0007669"/>
    <property type="project" value="UniProtKB-UniRule"/>
</dbReference>
<evidence type="ECO:0000256" key="12">
    <source>
        <dbReference type="PIRSR" id="PIRSR006268-2"/>
    </source>
</evidence>
<dbReference type="Proteomes" id="UP000296201">
    <property type="component" value="Chromosome"/>
</dbReference>
<evidence type="ECO:0000256" key="7">
    <source>
        <dbReference type="ARBA" id="ARBA00022827"/>
    </source>
</evidence>
<evidence type="ECO:0000256" key="4">
    <source>
        <dbReference type="ARBA" id="ARBA00022630"/>
    </source>
</evidence>
<evidence type="ECO:0000256" key="6">
    <source>
        <dbReference type="ARBA" id="ARBA00022723"/>
    </source>
</evidence>
<dbReference type="InterPro" id="IPR024932">
    <property type="entry name" value="ApbE"/>
</dbReference>
<dbReference type="OrthoDB" id="9778595at2"/>
<name>A0A4P7P1Z0_9GAMM</name>
<dbReference type="SUPFAM" id="SSF143631">
    <property type="entry name" value="ApbE-like"/>
    <property type="match status" value="1"/>
</dbReference>